<gene>
    <name evidence="3" type="ORF">HNP32_002192</name>
</gene>
<dbReference type="Pfam" id="PF01757">
    <property type="entry name" value="Acyl_transf_3"/>
    <property type="match status" value="1"/>
</dbReference>
<feature type="transmembrane region" description="Helical" evidence="1">
    <location>
        <begin position="352"/>
        <end position="375"/>
    </location>
</feature>
<feature type="transmembrane region" description="Helical" evidence="1">
    <location>
        <begin position="145"/>
        <end position="164"/>
    </location>
</feature>
<feature type="transmembrane region" description="Helical" evidence="1">
    <location>
        <begin position="184"/>
        <end position="203"/>
    </location>
</feature>
<evidence type="ECO:0000313" key="3">
    <source>
        <dbReference type="EMBL" id="MBB4798448.1"/>
    </source>
</evidence>
<evidence type="ECO:0000259" key="2">
    <source>
        <dbReference type="Pfam" id="PF01757"/>
    </source>
</evidence>
<feature type="transmembrane region" description="Helical" evidence="1">
    <location>
        <begin position="327"/>
        <end position="346"/>
    </location>
</feature>
<dbReference type="InterPro" id="IPR050623">
    <property type="entry name" value="Glucan_succinyl_AcylTrfase"/>
</dbReference>
<comment type="caution">
    <text evidence="3">The sequence shown here is derived from an EMBL/GenBank/DDBJ whole genome shotgun (WGS) entry which is preliminary data.</text>
</comment>
<organism evidence="3 4">
    <name type="scientific">Brevundimonas bullata</name>
    <dbReference type="NCBI Taxonomy" id="13160"/>
    <lineage>
        <taxon>Bacteria</taxon>
        <taxon>Pseudomonadati</taxon>
        <taxon>Pseudomonadota</taxon>
        <taxon>Alphaproteobacteria</taxon>
        <taxon>Caulobacterales</taxon>
        <taxon>Caulobacteraceae</taxon>
        <taxon>Brevundimonas</taxon>
    </lineage>
</organism>
<keyword evidence="1" id="KW-0812">Transmembrane</keyword>
<feature type="transmembrane region" description="Helical" evidence="1">
    <location>
        <begin position="95"/>
        <end position="116"/>
    </location>
</feature>
<dbReference type="AlphaFoldDB" id="A0A7W7IQI0"/>
<feature type="transmembrane region" description="Helical" evidence="1">
    <location>
        <begin position="223"/>
        <end position="240"/>
    </location>
</feature>
<dbReference type="EMBL" id="JACHKY010000003">
    <property type="protein sequence ID" value="MBB4798448.1"/>
    <property type="molecule type" value="Genomic_DNA"/>
</dbReference>
<name>A0A7W7IQI0_9CAUL</name>
<dbReference type="InterPro" id="IPR002656">
    <property type="entry name" value="Acyl_transf_3_dom"/>
</dbReference>
<keyword evidence="1" id="KW-0472">Membrane</keyword>
<feature type="transmembrane region" description="Helical" evidence="1">
    <location>
        <begin position="291"/>
        <end position="315"/>
    </location>
</feature>
<accession>A0A7W7IQI0</accession>
<feature type="transmembrane region" description="Helical" evidence="1">
    <location>
        <begin position="252"/>
        <end position="271"/>
    </location>
</feature>
<dbReference type="RefSeq" id="WP_184269906.1">
    <property type="nucleotide sequence ID" value="NZ_JACHKY010000003.1"/>
</dbReference>
<evidence type="ECO:0000313" key="4">
    <source>
        <dbReference type="Proteomes" id="UP000539957"/>
    </source>
</evidence>
<reference evidence="3 4" key="1">
    <citation type="submission" date="2020-08" db="EMBL/GenBank/DDBJ databases">
        <title>Functional genomics of gut bacteria from endangered species of beetles.</title>
        <authorList>
            <person name="Carlos-Shanley C."/>
        </authorList>
    </citation>
    <scope>NUCLEOTIDE SEQUENCE [LARGE SCALE GENOMIC DNA]</scope>
    <source>
        <strain evidence="3 4">S00123</strain>
    </source>
</reference>
<dbReference type="GO" id="GO:0016747">
    <property type="term" value="F:acyltransferase activity, transferring groups other than amino-acyl groups"/>
    <property type="evidence" value="ECO:0007669"/>
    <property type="project" value="InterPro"/>
</dbReference>
<keyword evidence="1" id="KW-1133">Transmembrane helix</keyword>
<feature type="transmembrane region" description="Helical" evidence="1">
    <location>
        <begin position="21"/>
        <end position="44"/>
    </location>
</feature>
<dbReference type="Proteomes" id="UP000539957">
    <property type="component" value="Unassembled WGS sequence"/>
</dbReference>
<keyword evidence="4" id="KW-1185">Reference proteome</keyword>
<feature type="domain" description="Acyltransferase 3" evidence="2">
    <location>
        <begin position="13"/>
        <end position="372"/>
    </location>
</feature>
<dbReference type="PANTHER" id="PTHR36927">
    <property type="entry name" value="BLR4337 PROTEIN"/>
    <property type="match status" value="1"/>
</dbReference>
<evidence type="ECO:0000256" key="1">
    <source>
        <dbReference type="SAM" id="Phobius"/>
    </source>
</evidence>
<feature type="transmembrane region" description="Helical" evidence="1">
    <location>
        <begin position="50"/>
        <end position="74"/>
    </location>
</feature>
<sequence length="408" mass="43953">MTASAFDQGERLHGLDGLRGAALLLGVVLHGTLSFFPSQIWIVGDDQTSVWASGLFFVIHLFRMASFFLIAGLFGHMMLKRRGTAGFIRNRLIRIAAPLAAFWGPVMAGIVAVLVWNASLHGLTAADAPPPPTYDWTNIPLTHLWFLWVLLWFYAALVIGRALVIRLDRAGAVGRGLDRMAGGLIGPWGPLVLGAPLALALWLEPNWIAFFGIPTPDAGLVPEASALVGFGLAFGMGVLLDRRRDLLAKIEGWTPVYLGLALGAGTTALMLSGGPTPVLTPMTDPAAKALAAAAFGVATYASMFAVVGLALRFWSGHSAVRRYLADASYWIYIVHLPLVMAAQVVVQDWAMVWPIKLAVVVVGVMAVSLASYELMVRHGMMGRWLNGRRVPWRRARPVAPVAHQAAAE</sequence>
<dbReference type="PANTHER" id="PTHR36927:SF1">
    <property type="entry name" value="MDO-LIKE PROTEIN"/>
    <property type="match status" value="1"/>
</dbReference>
<protein>
    <submittedName>
        <fullName evidence="3">Peptidoglycan/LPS O-acetylase OafA/YrhL</fullName>
    </submittedName>
</protein>
<proteinExistence type="predicted"/>